<evidence type="ECO:0000259" key="9">
    <source>
        <dbReference type="PROSITE" id="PS51198"/>
    </source>
</evidence>
<evidence type="ECO:0000256" key="3">
    <source>
        <dbReference type="ARBA" id="ARBA00022806"/>
    </source>
</evidence>
<evidence type="ECO:0000256" key="8">
    <source>
        <dbReference type="ARBA" id="ARBA00048988"/>
    </source>
</evidence>
<dbReference type="Pfam" id="PF00580">
    <property type="entry name" value="UvrD-helicase"/>
    <property type="match status" value="2"/>
</dbReference>
<reference evidence="11" key="1">
    <citation type="submission" date="2019-08" db="EMBL/GenBank/DDBJ databases">
        <authorList>
            <person name="Kucharzyk K."/>
            <person name="Murdoch R.W."/>
            <person name="Higgins S."/>
            <person name="Loffler F."/>
        </authorList>
    </citation>
    <scope>NUCLEOTIDE SEQUENCE</scope>
</reference>
<keyword evidence="3 11" id="KW-0347">Helicase</keyword>
<feature type="domain" description="UvrD-like helicase ATP-binding" evidence="9">
    <location>
        <begin position="17"/>
        <end position="409"/>
    </location>
</feature>
<dbReference type="Pfam" id="PF12705">
    <property type="entry name" value="PDDEXK_1"/>
    <property type="match status" value="1"/>
</dbReference>
<organism evidence="11">
    <name type="scientific">bioreactor metagenome</name>
    <dbReference type="NCBI Taxonomy" id="1076179"/>
    <lineage>
        <taxon>unclassified sequences</taxon>
        <taxon>metagenomes</taxon>
        <taxon>ecological metagenomes</taxon>
    </lineage>
</organism>
<dbReference type="CDD" id="cd17932">
    <property type="entry name" value="DEXQc_UvrD"/>
    <property type="match status" value="1"/>
</dbReference>
<keyword evidence="5" id="KW-0413">Isomerase</keyword>
<dbReference type="SUPFAM" id="SSF52540">
    <property type="entry name" value="P-loop containing nucleoside triphosphate hydrolases"/>
    <property type="match status" value="1"/>
</dbReference>
<dbReference type="Pfam" id="PF13361">
    <property type="entry name" value="UvrD_C"/>
    <property type="match status" value="1"/>
</dbReference>
<proteinExistence type="predicted"/>
<sequence length="1130" mass="131162">MKTQNNLLNSTFETRYKNLNAKQKEAVDTIDGPVLVVAGPGSGKTELLSLRAANILKETQATPGNILLLTFTESGAKNMRERIVSLIGEAGYRIAIYTFHAFASDVMNKYAEFFFDGATFKPATEVEKINIIEKILEALPRENLLTSKHSEMGYTYLYDIIACISALKKGNLSGEEFKEKIKRNESEYKEINEKVGELFLEIVGKRKFDLLKQVYFQIYNELNILGQNDNNSAKFLANILSLELKQAEELGKGSNLTKWKDDYFVKDEDGKFIVKDSRDEKIKKWMALEDVYEKYNQKMYEAGLYDFDDMIFKVGRELDKNEALRNELEERFQYIMIDEFQDTSDSQFNLVLNLTKSPINEGRPNVLAVGDDDQAIFKFQGAELDNITKFIKSYREVELITLDKNYRSTQNILDEARKLITKIGDRLETRFPEINKEIKAENEKLIKEHKGEIIEKNFDNIHSEFNFVATEIDSLIKKGIDPKEISVISRTHANLKNLANIFNEYKIPYSYEKEENVFDKEIIREIVTLVEFAESGLENIREDLLPEILSYKFWNLDRVEIWKIGEVVRAGEITLGELGERIYIKPSWLKVMLESKNEKVKEIAKFLIGLVSEAKSLPLLHLIDKIIGTREWEINSDYDDSDEKDKKEIDFISPFREYYFGKENFDHNKPEYLDFLFALRTFIGSLREYKGGEILFAKDLKDFVAIYENNENLTLSTISPFATSDKAVVLQTAHKSKGLEYEYIFILNSDEDEWNGRRKTNKIGLPINLPLLPSSDDIADRVRLYYVAMTRAKHTLYITNNKEKFSMLLVEKEEKAKNEMTENLIKTLYPTEKKPLLEDEKALLKRVLEDYKMPVTHLINFLNIGKVGPEKFLEQNLLRFPQAMSPSSIYGSAMHEALQNYYLYKKKYDKNPDFDRVINFFRNALNRGALDKIQYEKYFNSGVKNLEIFIENLESKKELGQIEVEVNFANEGVYIKNVPATGKIDKLVLNGDLASVTDFKTGKSFKDWNEAKSNYDKIKVHFFEYQLAFYALLLRNSRSYEKFNFEKGIIEFIEADTKNKINSLEMEGGEKFEELVNRVETLANIIYEKIMNLDFPDTSFYKLKDDGIDEKEVSLKDILQFEEDLLSGKI</sequence>
<protein>
    <recommendedName>
        <fullName evidence="7">DNA 3'-5' helicase</fullName>
        <ecNumber evidence="7">5.6.2.4</ecNumber>
    </recommendedName>
</protein>
<dbReference type="AlphaFoldDB" id="A0A644T5S1"/>
<dbReference type="InterPro" id="IPR038726">
    <property type="entry name" value="PDDEXK_AddAB-type"/>
</dbReference>
<dbReference type="GO" id="GO:0043138">
    <property type="term" value="F:3'-5' DNA helicase activity"/>
    <property type="evidence" value="ECO:0007669"/>
    <property type="project" value="UniProtKB-EC"/>
</dbReference>
<dbReference type="PANTHER" id="PTHR11070">
    <property type="entry name" value="UVRD / RECB / PCRA DNA HELICASE FAMILY MEMBER"/>
    <property type="match status" value="1"/>
</dbReference>
<evidence type="ECO:0000256" key="5">
    <source>
        <dbReference type="ARBA" id="ARBA00023235"/>
    </source>
</evidence>
<keyword evidence="2 11" id="KW-0378">Hydrolase</keyword>
<comment type="catalytic activity">
    <reaction evidence="6">
        <text>Couples ATP hydrolysis with the unwinding of duplex DNA by translocating in the 3'-5' direction.</text>
        <dbReference type="EC" id="5.6.2.4"/>
    </reaction>
</comment>
<evidence type="ECO:0000256" key="6">
    <source>
        <dbReference type="ARBA" id="ARBA00034617"/>
    </source>
</evidence>
<dbReference type="EC" id="5.6.2.4" evidence="7"/>
<comment type="caution">
    <text evidence="11">The sequence shown here is derived from an EMBL/GenBank/DDBJ whole genome shotgun (WGS) entry which is preliminary data.</text>
</comment>
<accession>A0A644T5S1</accession>
<evidence type="ECO:0000256" key="2">
    <source>
        <dbReference type="ARBA" id="ARBA00022801"/>
    </source>
</evidence>
<dbReference type="GO" id="GO:0016887">
    <property type="term" value="F:ATP hydrolysis activity"/>
    <property type="evidence" value="ECO:0007669"/>
    <property type="project" value="RHEA"/>
</dbReference>
<dbReference type="GO" id="GO:0000725">
    <property type="term" value="P:recombinational repair"/>
    <property type="evidence" value="ECO:0007669"/>
    <property type="project" value="TreeGrafter"/>
</dbReference>
<gene>
    <name evidence="11" type="primary">rep_1</name>
    <name evidence="11" type="ORF">SDC9_07874</name>
</gene>
<dbReference type="EMBL" id="VSSQ01000017">
    <property type="protein sequence ID" value="MPL62263.1"/>
    <property type="molecule type" value="Genomic_DNA"/>
</dbReference>
<evidence type="ECO:0000313" key="11">
    <source>
        <dbReference type="EMBL" id="MPL62263.1"/>
    </source>
</evidence>
<evidence type="ECO:0000256" key="4">
    <source>
        <dbReference type="ARBA" id="ARBA00022840"/>
    </source>
</evidence>
<dbReference type="InterPro" id="IPR014017">
    <property type="entry name" value="DNA_helicase_UvrD-like_C"/>
</dbReference>
<evidence type="ECO:0000256" key="7">
    <source>
        <dbReference type="ARBA" id="ARBA00034808"/>
    </source>
</evidence>
<dbReference type="GO" id="GO:0005524">
    <property type="term" value="F:ATP binding"/>
    <property type="evidence" value="ECO:0007669"/>
    <property type="project" value="UniProtKB-KW"/>
</dbReference>
<name>A0A644T5S1_9ZZZZ</name>
<keyword evidence="1" id="KW-0547">Nucleotide-binding</keyword>
<evidence type="ECO:0000259" key="10">
    <source>
        <dbReference type="PROSITE" id="PS51217"/>
    </source>
</evidence>
<dbReference type="Gene3D" id="3.40.50.300">
    <property type="entry name" value="P-loop containing nucleotide triphosphate hydrolases"/>
    <property type="match status" value="3"/>
</dbReference>
<evidence type="ECO:0000256" key="1">
    <source>
        <dbReference type="ARBA" id="ARBA00022741"/>
    </source>
</evidence>
<dbReference type="PROSITE" id="PS51198">
    <property type="entry name" value="UVRD_HELICASE_ATP_BIND"/>
    <property type="match status" value="1"/>
</dbReference>
<dbReference type="PANTHER" id="PTHR11070:SF2">
    <property type="entry name" value="ATP-DEPENDENT DNA HELICASE SRS2"/>
    <property type="match status" value="1"/>
</dbReference>
<dbReference type="InterPro" id="IPR000212">
    <property type="entry name" value="DNA_helicase_UvrD/REP"/>
</dbReference>
<dbReference type="GO" id="GO:0003677">
    <property type="term" value="F:DNA binding"/>
    <property type="evidence" value="ECO:0007669"/>
    <property type="project" value="InterPro"/>
</dbReference>
<feature type="domain" description="UvrD-like helicase C-terminal" evidence="10">
    <location>
        <begin position="410"/>
        <end position="738"/>
    </location>
</feature>
<dbReference type="PROSITE" id="PS51217">
    <property type="entry name" value="UVRD_HELICASE_CTER"/>
    <property type="match status" value="1"/>
</dbReference>
<keyword evidence="4" id="KW-0067">ATP-binding</keyword>
<dbReference type="InterPro" id="IPR027417">
    <property type="entry name" value="P-loop_NTPase"/>
</dbReference>
<dbReference type="Gene3D" id="1.10.486.10">
    <property type="entry name" value="PCRA, domain 4"/>
    <property type="match status" value="1"/>
</dbReference>
<dbReference type="InterPro" id="IPR014016">
    <property type="entry name" value="UvrD-like_ATP-bd"/>
</dbReference>
<comment type="catalytic activity">
    <reaction evidence="8">
        <text>ATP + H2O = ADP + phosphate + H(+)</text>
        <dbReference type="Rhea" id="RHEA:13065"/>
        <dbReference type="ChEBI" id="CHEBI:15377"/>
        <dbReference type="ChEBI" id="CHEBI:15378"/>
        <dbReference type="ChEBI" id="CHEBI:30616"/>
        <dbReference type="ChEBI" id="CHEBI:43474"/>
        <dbReference type="ChEBI" id="CHEBI:456216"/>
        <dbReference type="EC" id="5.6.2.4"/>
    </reaction>
</comment>